<name>A0A6J4INB3_9CHLR</name>
<dbReference type="AlphaFoldDB" id="A0A6J4INB3"/>
<dbReference type="InterPro" id="IPR015943">
    <property type="entry name" value="WD40/YVTN_repeat-like_dom_sf"/>
</dbReference>
<accession>A0A6J4INB3</accession>
<reference evidence="1" key="1">
    <citation type="submission" date="2020-02" db="EMBL/GenBank/DDBJ databases">
        <authorList>
            <person name="Meier V. D."/>
        </authorList>
    </citation>
    <scope>NUCLEOTIDE SEQUENCE</scope>
    <source>
        <strain evidence="1">AVDCRST_MAG93</strain>
    </source>
</reference>
<sequence length="468" mass="49224">VYLGGSHQYSEIYGTSNGRGVVMSSDAGESFTDMTVEAETDGAAINLHPDHHYLVTHPGNPYVFFEGSDGGVVRSNGAFSDASATCATRGLSGSQLVACQRLLSRIPARLTSLNKGFSTLQFQSLSVDPRDSRNLIGGTQDNGTWQNNGSSDVWEQSIYGDGGQSGFDAANPSFRFNTFFTQATDANFQNGDPTKWVVISGPLMNSGEPAAFYIPIISDPSVGGTMFAGMQSVWRTKKNGGDQAYLEANCPEFTTSAANPNCGDWVRLGTGLLTAAGLGDRSGGTMAAIERVKSDTSTLWTATSTGRVFVSKNADAETASEVGFTRIDSLASNDPGRFVSSLYVDPANANRAWISYSGYSALTPATPGHVFEVVFDPEAGTATWTNLDGGTGPMGDLPVTDLVRDDVTGDLYAATDFGVLRLASGTTAWTTAGAGLPAVEVAGLTIVPESRILYAATHGRSAWRLALP</sequence>
<feature type="non-terminal residue" evidence="1">
    <location>
        <position position="1"/>
    </location>
</feature>
<dbReference type="SUPFAM" id="SSF110296">
    <property type="entry name" value="Oligoxyloglucan reducing end-specific cellobiohydrolase"/>
    <property type="match status" value="1"/>
</dbReference>
<dbReference type="EMBL" id="CADCTR010000695">
    <property type="protein sequence ID" value="CAA9257648.1"/>
    <property type="molecule type" value="Genomic_DNA"/>
</dbReference>
<proteinExistence type="predicted"/>
<dbReference type="Gene3D" id="2.130.10.10">
    <property type="entry name" value="YVTN repeat-like/Quinoprotein amine dehydrogenase"/>
    <property type="match status" value="2"/>
</dbReference>
<evidence type="ECO:0000313" key="1">
    <source>
        <dbReference type="EMBL" id="CAA9257648.1"/>
    </source>
</evidence>
<gene>
    <name evidence="1" type="ORF">AVDCRST_MAG93-2044</name>
</gene>
<dbReference type="GO" id="GO:0016787">
    <property type="term" value="F:hydrolase activity"/>
    <property type="evidence" value="ECO:0007669"/>
    <property type="project" value="UniProtKB-KW"/>
</dbReference>
<protein>
    <submittedName>
        <fullName evidence="1">Glycosyl hydrolase, BNR repeat</fullName>
    </submittedName>
</protein>
<organism evidence="1">
    <name type="scientific">uncultured Chloroflexia bacterium</name>
    <dbReference type="NCBI Taxonomy" id="1672391"/>
    <lineage>
        <taxon>Bacteria</taxon>
        <taxon>Bacillati</taxon>
        <taxon>Chloroflexota</taxon>
        <taxon>Chloroflexia</taxon>
        <taxon>environmental samples</taxon>
    </lineage>
</organism>
<keyword evidence="1" id="KW-0378">Hydrolase</keyword>